<keyword evidence="11" id="KW-0732">Signal</keyword>
<evidence type="ECO:0000256" key="10">
    <source>
        <dbReference type="SAM" id="Phobius"/>
    </source>
</evidence>
<dbReference type="PROSITE" id="PS51257">
    <property type="entry name" value="PROKAR_LIPOPROTEIN"/>
    <property type="match status" value="1"/>
</dbReference>
<dbReference type="GO" id="GO:0032977">
    <property type="term" value="F:membrane insertase activity"/>
    <property type="evidence" value="ECO:0007669"/>
    <property type="project" value="InterPro"/>
</dbReference>
<dbReference type="RefSeq" id="WP_012243353.1">
    <property type="nucleotide sequence ID" value="NZ_JACAOE010000002.1"/>
</dbReference>
<dbReference type="InterPro" id="IPR047196">
    <property type="entry name" value="YidC_ALB_C"/>
</dbReference>
<feature type="transmembrane region" description="Helical" evidence="10">
    <location>
        <begin position="253"/>
        <end position="282"/>
    </location>
</feature>
<keyword evidence="6 10" id="KW-1133">Transmembrane helix</keyword>
<keyword evidence="5" id="KW-0653">Protein transport</keyword>
<evidence type="ECO:0000256" key="2">
    <source>
        <dbReference type="ARBA" id="ARBA00022448"/>
    </source>
</evidence>
<dbReference type="Pfam" id="PF02096">
    <property type="entry name" value="60KD_IMP"/>
    <property type="match status" value="1"/>
</dbReference>
<name>A0A553IGQ3_ACHLA</name>
<evidence type="ECO:0000256" key="9">
    <source>
        <dbReference type="RuleBase" id="RU003945"/>
    </source>
</evidence>
<evidence type="ECO:0000313" key="13">
    <source>
        <dbReference type="EMBL" id="TRX99385.1"/>
    </source>
</evidence>
<feature type="transmembrane region" description="Helical" evidence="10">
    <location>
        <begin position="387"/>
        <end position="403"/>
    </location>
</feature>
<feature type="transmembrane region" description="Helical" evidence="10">
    <location>
        <begin position="330"/>
        <end position="354"/>
    </location>
</feature>
<dbReference type="AlphaFoldDB" id="A0A553IGQ3"/>
<evidence type="ECO:0000256" key="1">
    <source>
        <dbReference type="ARBA" id="ARBA00004651"/>
    </source>
</evidence>
<feature type="transmembrane region" description="Helical" evidence="10">
    <location>
        <begin position="439"/>
        <end position="461"/>
    </location>
</feature>
<evidence type="ECO:0000256" key="11">
    <source>
        <dbReference type="SAM" id="SignalP"/>
    </source>
</evidence>
<dbReference type="Proteomes" id="UP000315938">
    <property type="component" value="Unassembled WGS sequence"/>
</dbReference>
<evidence type="ECO:0000256" key="3">
    <source>
        <dbReference type="ARBA" id="ARBA00022475"/>
    </source>
</evidence>
<keyword evidence="8" id="KW-0143">Chaperone</keyword>
<dbReference type="GO" id="GO:0005886">
    <property type="term" value="C:plasma membrane"/>
    <property type="evidence" value="ECO:0007669"/>
    <property type="project" value="UniProtKB-SubCell"/>
</dbReference>
<keyword evidence="2" id="KW-0813">Transport</keyword>
<evidence type="ECO:0000256" key="7">
    <source>
        <dbReference type="ARBA" id="ARBA00023136"/>
    </source>
</evidence>
<feature type="chain" id="PRO_5023115567" evidence="11">
    <location>
        <begin position="20"/>
        <end position="491"/>
    </location>
</feature>
<comment type="caution">
    <text evidence="13">The sequence shown here is derived from an EMBL/GenBank/DDBJ whole genome shotgun (WGS) entry which is preliminary data.</text>
</comment>
<dbReference type="PANTHER" id="PTHR12428">
    <property type="entry name" value="OXA1"/>
    <property type="match status" value="1"/>
</dbReference>
<protein>
    <submittedName>
        <fullName evidence="13">YidC/Oxa1 family membrane protein insertase</fullName>
    </submittedName>
</protein>
<evidence type="ECO:0000256" key="6">
    <source>
        <dbReference type="ARBA" id="ARBA00022989"/>
    </source>
</evidence>
<dbReference type="NCBIfam" id="TIGR03592">
    <property type="entry name" value="yidC_oxa1_cterm"/>
    <property type="match status" value="1"/>
</dbReference>
<dbReference type="InterPro" id="IPR001708">
    <property type="entry name" value="YidC/ALB3/OXA1/COX18"/>
</dbReference>
<dbReference type="GO" id="GO:0015031">
    <property type="term" value="P:protein transport"/>
    <property type="evidence" value="ECO:0007669"/>
    <property type="project" value="UniProtKB-KW"/>
</dbReference>
<dbReference type="GO" id="GO:0051205">
    <property type="term" value="P:protein insertion into membrane"/>
    <property type="evidence" value="ECO:0007669"/>
    <property type="project" value="TreeGrafter"/>
</dbReference>
<keyword evidence="3" id="KW-1003">Cell membrane</keyword>
<proteinExistence type="inferred from homology"/>
<evidence type="ECO:0000259" key="12">
    <source>
        <dbReference type="Pfam" id="PF02096"/>
    </source>
</evidence>
<keyword evidence="4 9" id="KW-0812">Transmembrane</keyword>
<comment type="subcellular location">
    <subcellularLocation>
        <location evidence="1">Cell membrane</location>
        <topology evidence="1">Multi-pass membrane protein</topology>
    </subcellularLocation>
    <subcellularLocation>
        <location evidence="9">Membrane</location>
        <topology evidence="9">Multi-pass membrane protein</topology>
    </subcellularLocation>
</comment>
<accession>A0A553IGQ3</accession>
<dbReference type="GeneID" id="41339614"/>
<dbReference type="PANTHER" id="PTHR12428:SF65">
    <property type="entry name" value="CYTOCHROME C OXIDASE ASSEMBLY PROTEIN COX18, MITOCHONDRIAL"/>
    <property type="match status" value="1"/>
</dbReference>
<feature type="signal peptide" evidence="11">
    <location>
        <begin position="1"/>
        <end position="19"/>
    </location>
</feature>
<evidence type="ECO:0000256" key="5">
    <source>
        <dbReference type="ARBA" id="ARBA00022927"/>
    </source>
</evidence>
<feature type="domain" description="Membrane insertase YidC/Oxa/ALB C-terminal" evidence="12">
    <location>
        <begin position="263"/>
        <end position="474"/>
    </location>
</feature>
<organism evidence="13 14">
    <name type="scientific">Acholeplasma laidlawii</name>
    <dbReference type="NCBI Taxonomy" id="2148"/>
    <lineage>
        <taxon>Bacteria</taxon>
        <taxon>Bacillati</taxon>
        <taxon>Mycoplasmatota</taxon>
        <taxon>Mollicutes</taxon>
        <taxon>Acholeplasmatales</taxon>
        <taxon>Acholeplasmataceae</taxon>
        <taxon>Acholeplasma</taxon>
    </lineage>
</organism>
<reference evidence="13 14" key="1">
    <citation type="submission" date="2019-07" db="EMBL/GenBank/DDBJ databases">
        <title>Genome sequence of Acholeplasma laidlawii strain with increased resistance to erythromycin.</title>
        <authorList>
            <person name="Medvedeva E.S."/>
            <person name="Baranova N.B."/>
            <person name="Siniagina M.N."/>
            <person name="Mouzykantov A."/>
            <person name="Chernova O.A."/>
            <person name="Chernov V.M."/>
        </authorList>
    </citation>
    <scope>NUCLEOTIDE SEQUENCE [LARGE SCALE GENOMIC DNA]</scope>
    <source>
        <strain evidence="13 14">PG8REry</strain>
    </source>
</reference>
<evidence type="ECO:0000313" key="14">
    <source>
        <dbReference type="Proteomes" id="UP000315938"/>
    </source>
</evidence>
<sequence>MRKILAVLTVLVFGLVLVACSPDTSEIDTFLSPNKIVYTMDETNANGPIIETGDFEFYSIQKNKTSSRVDVASTEVTSVSLGNNIYEITVRGHKYNVYVYQTGYEGTVSNPNDIVVSALSPTYGVENDADKIKNVNALFFTVITNQIDLEKVQVISAQFNTKANTEVIKETGANAQKYLATPENYEDNVFKINSNNVLSFEFHDLNDTVQVIKNLSYKPADNQLPINTKMENTWLGYVWDWVFIIPISFLMQFFASLFGLNSFGLGILFATIIVRTIAWPIYAKANDMSIKMAVAQPELTKLQNKYALKKDPASQQKMQMEMMQLYKKHGISVLGCFTPILQMPIFLAMFQTVYRITVPGGMYAANVNNHKILFGLIDLSAGGFNDVTSYVLAAIVGVTMWLLQHLSQKKPSYAKNTGTQVKTEQAEQQAKTMKTVSNVMIGMMVLTTITSVNALGFYWIIGNLFSIGQSFINRKLSEKKYEKTRASQSII</sequence>
<dbReference type="CDD" id="cd20070">
    <property type="entry name" value="5TM_YidC_Alb3"/>
    <property type="match status" value="1"/>
</dbReference>
<evidence type="ECO:0000256" key="4">
    <source>
        <dbReference type="ARBA" id="ARBA00022692"/>
    </source>
</evidence>
<keyword evidence="7 10" id="KW-0472">Membrane</keyword>
<dbReference type="EMBL" id="VKID01000002">
    <property type="protein sequence ID" value="TRX99385.1"/>
    <property type="molecule type" value="Genomic_DNA"/>
</dbReference>
<gene>
    <name evidence="13" type="ORF">FNV44_06700</name>
</gene>
<evidence type="ECO:0000256" key="8">
    <source>
        <dbReference type="ARBA" id="ARBA00023186"/>
    </source>
</evidence>
<comment type="similarity">
    <text evidence="9">Belongs to the OXA1/ALB3/YidC family.</text>
</comment>
<dbReference type="InterPro" id="IPR028055">
    <property type="entry name" value="YidC/Oxa/ALB_C"/>
</dbReference>